<sequence length="68" mass="7700">MSAQKDCEFLVKGARDLVSNDPSCWLEWNVTLVSCLDNMRYTIERNVEKTASAGRLLYEMGVKVLIST</sequence>
<organism evidence="1 2">
    <name type="scientific">Hucho hucho</name>
    <name type="common">huchen</name>
    <dbReference type="NCBI Taxonomy" id="62062"/>
    <lineage>
        <taxon>Eukaryota</taxon>
        <taxon>Metazoa</taxon>
        <taxon>Chordata</taxon>
        <taxon>Craniata</taxon>
        <taxon>Vertebrata</taxon>
        <taxon>Euteleostomi</taxon>
        <taxon>Actinopterygii</taxon>
        <taxon>Neopterygii</taxon>
        <taxon>Teleostei</taxon>
        <taxon>Protacanthopterygii</taxon>
        <taxon>Salmoniformes</taxon>
        <taxon>Salmonidae</taxon>
        <taxon>Salmoninae</taxon>
        <taxon>Hucho</taxon>
    </lineage>
</organism>
<accession>A0A4W5LAP8</accession>
<keyword evidence="2" id="KW-1185">Reference proteome</keyword>
<dbReference type="PRINTS" id="PR02106">
    <property type="entry name" value="INTSUBUNIT10"/>
</dbReference>
<protein>
    <submittedName>
        <fullName evidence="1">Uncharacterized protein</fullName>
    </submittedName>
</protein>
<name>A0A4W5LAP8_9TELE</name>
<proteinExistence type="predicted"/>
<reference evidence="2" key="1">
    <citation type="submission" date="2018-06" db="EMBL/GenBank/DDBJ databases">
        <title>Genome assembly of Danube salmon.</title>
        <authorList>
            <person name="Macqueen D.J."/>
            <person name="Gundappa M.K."/>
        </authorList>
    </citation>
    <scope>NUCLEOTIDE SEQUENCE [LARGE SCALE GENOMIC DNA]</scope>
</reference>
<dbReference type="AlphaFoldDB" id="A0A4W5LAP8"/>
<reference evidence="1" key="2">
    <citation type="submission" date="2025-08" db="UniProtKB">
        <authorList>
            <consortium name="Ensembl"/>
        </authorList>
    </citation>
    <scope>IDENTIFICATION</scope>
</reference>
<evidence type="ECO:0000313" key="1">
    <source>
        <dbReference type="Ensembl" id="ENSHHUP00000022911.1"/>
    </source>
</evidence>
<dbReference type="Pfam" id="PF21045">
    <property type="entry name" value="INT10"/>
    <property type="match status" value="1"/>
</dbReference>
<dbReference type="Ensembl" id="ENSHHUT00000023775.1">
    <property type="protein sequence ID" value="ENSHHUP00000022911.1"/>
    <property type="gene ID" value="ENSHHUG00000014352.1"/>
</dbReference>
<dbReference type="GO" id="GO:0016180">
    <property type="term" value="P:snRNA processing"/>
    <property type="evidence" value="ECO:0007669"/>
    <property type="project" value="InterPro"/>
</dbReference>
<dbReference type="STRING" id="62062.ENSHHUP00000022911"/>
<evidence type="ECO:0000313" key="2">
    <source>
        <dbReference type="Proteomes" id="UP000314982"/>
    </source>
</evidence>
<reference evidence="1" key="3">
    <citation type="submission" date="2025-09" db="UniProtKB">
        <authorList>
            <consortium name="Ensembl"/>
        </authorList>
    </citation>
    <scope>IDENTIFICATION</scope>
</reference>
<dbReference type="InterPro" id="IPR026164">
    <property type="entry name" value="Int_cplx_su10"/>
</dbReference>
<dbReference type="GO" id="GO:0032039">
    <property type="term" value="C:integrator complex"/>
    <property type="evidence" value="ECO:0007669"/>
    <property type="project" value="InterPro"/>
</dbReference>
<dbReference type="Proteomes" id="UP000314982">
    <property type="component" value="Unassembled WGS sequence"/>
</dbReference>